<comment type="caution">
    <text evidence="3">The sequence shown here is derived from an EMBL/GenBank/DDBJ whole genome shotgun (WGS) entry which is preliminary data.</text>
</comment>
<organism evidence="3 4">
    <name type="scientific">Paraphoma chrysanthemicola</name>
    <dbReference type="NCBI Taxonomy" id="798071"/>
    <lineage>
        <taxon>Eukaryota</taxon>
        <taxon>Fungi</taxon>
        <taxon>Dikarya</taxon>
        <taxon>Ascomycota</taxon>
        <taxon>Pezizomycotina</taxon>
        <taxon>Dothideomycetes</taxon>
        <taxon>Pleosporomycetidae</taxon>
        <taxon>Pleosporales</taxon>
        <taxon>Pleosporineae</taxon>
        <taxon>Phaeosphaeriaceae</taxon>
        <taxon>Paraphoma</taxon>
    </lineage>
</organism>
<evidence type="ECO:0000256" key="1">
    <source>
        <dbReference type="SAM" id="MobiDB-lite"/>
    </source>
</evidence>
<feature type="domain" description="Heterokaryon incompatibility" evidence="2">
    <location>
        <begin position="71"/>
        <end position="208"/>
    </location>
</feature>
<dbReference type="OrthoDB" id="194358at2759"/>
<evidence type="ECO:0000259" key="2">
    <source>
        <dbReference type="Pfam" id="PF06985"/>
    </source>
</evidence>
<evidence type="ECO:0000313" key="3">
    <source>
        <dbReference type="EMBL" id="KAH7092444.1"/>
    </source>
</evidence>
<feature type="compositionally biased region" description="Basic and acidic residues" evidence="1">
    <location>
        <begin position="528"/>
        <end position="551"/>
    </location>
</feature>
<proteinExistence type="predicted"/>
<accession>A0A8K0REQ2</accession>
<protein>
    <submittedName>
        <fullName evidence="3">Heterokaryon incompatibility protein-domain-containing protein</fullName>
    </submittedName>
</protein>
<name>A0A8K0REQ2_9PLEO</name>
<gene>
    <name evidence="3" type="ORF">FB567DRAFT_517208</name>
</gene>
<dbReference type="InterPro" id="IPR052895">
    <property type="entry name" value="HetReg/Transcr_Mod"/>
</dbReference>
<dbReference type="EMBL" id="JAGMVJ010000003">
    <property type="protein sequence ID" value="KAH7092444.1"/>
    <property type="molecule type" value="Genomic_DNA"/>
</dbReference>
<sequence length="563" mass="64407">MKRVNAFLNRSVSVQSREEPLPSPTDNRMFTHKPLDQTQSSLRLVTVSSELSLDGTIQCYISHSVLERASYVCLSYRWGAPGDRVRILVNGLPFYVQRNLFDFLDMVRIMPMTFYWIDSLCIDQTNIPERNHQVKQMGRIFSRAFLVYLWLGKLPSMAPFMTYFRNSKSKSLFSDPGTPWNTIMQTRDIVKSCIFNHEYWSRAWVTQEILLARSVMILVGRESLKFSDLVGAMTHFDHPDLSNFSDCTFAGFADVVQTPGKLRAKTLINLLDQLRDKECEIPRDRIYSLLSLCSDFQHPEVNYDQPSEDLAFDVLKRSDEPLCTCSALLVAHTLCLYEEHQRHMDDPPEHTSFIEFDVKGLRFARHAMLCNDQILSWAQYKLIGTDIFGHDLILSGLCPAFDALMDALQKYTTGRSDSDSVILEETTDEVPSLLKIMDDEHRQALLDGFGSALTITPHGINPDISTIRIALWLLVKLIPESVPLCSRVAYQKNKLRASDEVATDVYNNDLAYRSLSIDGRAAEHSPIRGADFHRIDSANPEKHQEDEEPVSRPRLRRLTVDTR</sequence>
<dbReference type="Proteomes" id="UP000813461">
    <property type="component" value="Unassembled WGS sequence"/>
</dbReference>
<dbReference type="Pfam" id="PF06985">
    <property type="entry name" value="HET"/>
    <property type="match status" value="1"/>
</dbReference>
<dbReference type="AlphaFoldDB" id="A0A8K0REQ2"/>
<dbReference type="PANTHER" id="PTHR24148:SF73">
    <property type="entry name" value="HET DOMAIN PROTEIN (AFU_ORTHOLOGUE AFUA_8G01020)"/>
    <property type="match status" value="1"/>
</dbReference>
<reference evidence="3" key="1">
    <citation type="journal article" date="2021" name="Nat. Commun.">
        <title>Genetic determinants of endophytism in the Arabidopsis root mycobiome.</title>
        <authorList>
            <person name="Mesny F."/>
            <person name="Miyauchi S."/>
            <person name="Thiergart T."/>
            <person name="Pickel B."/>
            <person name="Atanasova L."/>
            <person name="Karlsson M."/>
            <person name="Huettel B."/>
            <person name="Barry K.W."/>
            <person name="Haridas S."/>
            <person name="Chen C."/>
            <person name="Bauer D."/>
            <person name="Andreopoulos W."/>
            <person name="Pangilinan J."/>
            <person name="LaButti K."/>
            <person name="Riley R."/>
            <person name="Lipzen A."/>
            <person name="Clum A."/>
            <person name="Drula E."/>
            <person name="Henrissat B."/>
            <person name="Kohler A."/>
            <person name="Grigoriev I.V."/>
            <person name="Martin F.M."/>
            <person name="Hacquard S."/>
        </authorList>
    </citation>
    <scope>NUCLEOTIDE SEQUENCE</scope>
    <source>
        <strain evidence="3">MPI-SDFR-AT-0120</strain>
    </source>
</reference>
<feature type="region of interest" description="Disordered" evidence="1">
    <location>
        <begin position="528"/>
        <end position="563"/>
    </location>
</feature>
<dbReference type="InterPro" id="IPR010730">
    <property type="entry name" value="HET"/>
</dbReference>
<keyword evidence="4" id="KW-1185">Reference proteome</keyword>
<evidence type="ECO:0000313" key="4">
    <source>
        <dbReference type="Proteomes" id="UP000813461"/>
    </source>
</evidence>
<dbReference type="PANTHER" id="PTHR24148">
    <property type="entry name" value="ANKYRIN REPEAT DOMAIN-CONTAINING PROTEIN 39 HOMOLOG-RELATED"/>
    <property type="match status" value="1"/>
</dbReference>